<evidence type="ECO:0000313" key="1">
    <source>
        <dbReference type="EMBL" id="CDL91052.1"/>
    </source>
</evidence>
<reference evidence="1 2" key="1">
    <citation type="journal article" date="2015" name="Genome Announc.">
        <title>Draft Genome Sequence of Clostridium tyrobutyricum Strain DIVETGP, Isolated from Cow's Milk for Grana Padano Production.</title>
        <authorList>
            <person name="Soggiu A."/>
            <person name="Piras C."/>
            <person name="Gaiarsa S."/>
            <person name="Sassera D."/>
            <person name="Roncada P."/>
            <person name="Bendixen E."/>
            <person name="Brasca M."/>
            <person name="Bonizzi L."/>
        </authorList>
    </citation>
    <scope>NUCLEOTIDE SEQUENCE [LARGE SCALE GENOMIC DNA]</scope>
    <source>
        <strain evidence="1 2">DIVETGP</strain>
    </source>
</reference>
<dbReference type="EMBL" id="CBXI010000017">
    <property type="protein sequence ID" value="CDL91052.1"/>
    <property type="molecule type" value="Genomic_DNA"/>
</dbReference>
<protein>
    <submittedName>
        <fullName evidence="1">DUF1934 domain-containing protein</fullName>
    </submittedName>
</protein>
<comment type="caution">
    <text evidence="1">The sequence shown here is derived from an EMBL/GenBank/DDBJ whole genome shotgun (WGS) entry which is preliminary data.</text>
</comment>
<dbReference type="InterPro" id="IPR015231">
    <property type="entry name" value="DUF1934"/>
</dbReference>
<accession>W6NG82</accession>
<name>W6NG82_CLOTY</name>
<dbReference type="Pfam" id="PF09148">
    <property type="entry name" value="DUF1934"/>
    <property type="match status" value="1"/>
</dbReference>
<dbReference type="RefSeq" id="WP_017751754.1">
    <property type="nucleotide sequence ID" value="NZ_CBXI010000017.1"/>
</dbReference>
<gene>
    <name evidence="1" type="ORF">CTDIVETGP_1122</name>
</gene>
<evidence type="ECO:0000313" key="2">
    <source>
        <dbReference type="Proteomes" id="UP000019482"/>
    </source>
</evidence>
<keyword evidence="2" id="KW-1185">Reference proteome</keyword>
<organism evidence="1 2">
    <name type="scientific">Clostridium tyrobutyricum DIVETGP</name>
    <dbReference type="NCBI Taxonomy" id="1408889"/>
    <lineage>
        <taxon>Bacteria</taxon>
        <taxon>Bacillati</taxon>
        <taxon>Bacillota</taxon>
        <taxon>Clostridia</taxon>
        <taxon>Eubacteriales</taxon>
        <taxon>Clostridiaceae</taxon>
        <taxon>Clostridium</taxon>
    </lineage>
</organism>
<dbReference type="GeneID" id="29418520"/>
<proteinExistence type="predicted"/>
<sequence length="139" mass="15690">MKKNAVISVSSTREGEEDIIEVVTPGDFYKKDNFYYAKYNETEISGMEGTETTFKMNDDSFSLMRIGTTNANMDFGKNKNNLTVYDTPYGAMELRIQTNKLEIDVNEGGGNILIDYNLSISGQSYQNTKLKINIKAHDN</sequence>
<dbReference type="AlphaFoldDB" id="W6NG82"/>
<dbReference type="InterPro" id="IPR012674">
    <property type="entry name" value="Calycin"/>
</dbReference>
<dbReference type="OrthoDB" id="1680906at2"/>
<dbReference type="Proteomes" id="UP000019482">
    <property type="component" value="Unassembled WGS sequence"/>
</dbReference>
<dbReference type="Gene3D" id="2.40.128.20">
    <property type="match status" value="1"/>
</dbReference>
<dbReference type="SUPFAM" id="SSF50814">
    <property type="entry name" value="Lipocalins"/>
    <property type="match status" value="1"/>
</dbReference>